<feature type="domain" description="RRM" evidence="4">
    <location>
        <begin position="211"/>
        <end position="293"/>
    </location>
</feature>
<feature type="domain" description="RRM" evidence="4">
    <location>
        <begin position="131"/>
        <end position="209"/>
    </location>
</feature>
<dbReference type="Proteomes" id="UP000734854">
    <property type="component" value="Unassembled WGS sequence"/>
</dbReference>
<name>A0A8J5HGG0_ZINOF</name>
<evidence type="ECO:0000256" key="2">
    <source>
        <dbReference type="PROSITE-ProRule" id="PRU00176"/>
    </source>
</evidence>
<gene>
    <name evidence="5" type="ORF">ZIOFF_026274</name>
</gene>
<evidence type="ECO:0000256" key="1">
    <source>
        <dbReference type="ARBA" id="ARBA00022884"/>
    </source>
</evidence>
<dbReference type="InterPro" id="IPR035979">
    <property type="entry name" value="RBD_domain_sf"/>
</dbReference>
<evidence type="ECO:0000256" key="3">
    <source>
        <dbReference type="SAM" id="MobiDB-lite"/>
    </source>
</evidence>
<dbReference type="CDD" id="cd00590">
    <property type="entry name" value="RRM_SF"/>
    <property type="match status" value="1"/>
</dbReference>
<keyword evidence="1 2" id="KW-0694">RNA-binding</keyword>
<feature type="compositionally biased region" description="Basic and acidic residues" evidence="3">
    <location>
        <begin position="106"/>
        <end position="120"/>
    </location>
</feature>
<dbReference type="SMART" id="SM00360">
    <property type="entry name" value="RRM"/>
    <property type="match status" value="3"/>
</dbReference>
<dbReference type="FunFam" id="3.30.70.330:FF:000259">
    <property type="entry name" value="RNA-binding (RRM/RBD/RNP motifs) family protein"/>
    <property type="match status" value="1"/>
</dbReference>
<keyword evidence="6" id="KW-1185">Reference proteome</keyword>
<dbReference type="PANTHER" id="PTHR21245">
    <property type="entry name" value="HETEROGENEOUS NUCLEAR RIBONUCLEOPROTEIN"/>
    <property type="match status" value="1"/>
</dbReference>
<dbReference type="InterPro" id="IPR012677">
    <property type="entry name" value="Nucleotide-bd_a/b_plait_sf"/>
</dbReference>
<dbReference type="EMBL" id="JACMSC010000007">
    <property type="protein sequence ID" value="KAG6515840.1"/>
    <property type="molecule type" value="Genomic_DNA"/>
</dbReference>
<feature type="region of interest" description="Disordered" evidence="3">
    <location>
        <begin position="515"/>
        <end position="558"/>
    </location>
</feature>
<dbReference type="AlphaFoldDB" id="A0A8J5HGG0"/>
<feature type="domain" description="RRM" evidence="4">
    <location>
        <begin position="407"/>
        <end position="488"/>
    </location>
</feature>
<evidence type="ECO:0000259" key="4">
    <source>
        <dbReference type="PROSITE" id="PS50102"/>
    </source>
</evidence>
<feature type="compositionally biased region" description="Acidic residues" evidence="3">
    <location>
        <begin position="9"/>
        <end position="39"/>
    </location>
</feature>
<feature type="compositionally biased region" description="Basic and acidic residues" evidence="3">
    <location>
        <begin position="542"/>
        <end position="551"/>
    </location>
</feature>
<protein>
    <recommendedName>
        <fullName evidence="4">RRM domain-containing protein</fullName>
    </recommendedName>
</protein>
<dbReference type="GO" id="GO:0003723">
    <property type="term" value="F:RNA binding"/>
    <property type="evidence" value="ECO:0007669"/>
    <property type="project" value="UniProtKB-UniRule"/>
</dbReference>
<sequence>MSERQQSSEPEEQIDLDGDNDIEEEEDMMDEEDPLEEENVYSNVGEESGGEDVEGRGYGVGSGNDEDGDGEAGRTGRREKVSTLASVTDDAPESMQGGVEEEEEAEKQVETEDDEESRKRAELLSLPPHGSEVFIGGLPRDASEEDLRDLAEPFGDIFEVRIMKDKDTKESKGFAFIMFTNGDAAHKAIEGIHEKEFKGRKLRCSLSQAKHRLFVGNVPKSLTEEELRNILEESGPGVENVEIFKDPQNPTRNRGFLFVEYYNHACAEYARQKMTTPNFKLDGTNPTISWADPKNSADSSAASQASCFPRGVLDFLLPMSGGRIAQSLLPIEGLKVHVFSGSDPNLVCDCLSVSVFMYFSIREKPLVLIAEPPGSGTHCKYLSWTGFKISMFMSSPTFSYFIGKYVKAIYVKNLPETVTSEQLKELFESNGEITKVVLPPAKAGQSKRDFGFIHFAERSSALKAVKGTEKYEIDVRNPDFFRISRHTPLMAIQGLMVLEDTVQEDSVRLVFDTEITVQQPGTQPPPPPPPRRGDRSSGSSDRGSRDIDGNRGRRYRPY</sequence>
<evidence type="ECO:0000313" key="6">
    <source>
        <dbReference type="Proteomes" id="UP000734854"/>
    </source>
</evidence>
<feature type="region of interest" description="Disordered" evidence="3">
    <location>
        <begin position="1"/>
        <end position="120"/>
    </location>
</feature>
<comment type="caution">
    <text evidence="5">The sequence shown here is derived from an EMBL/GenBank/DDBJ whole genome shotgun (WGS) entry which is preliminary data.</text>
</comment>
<dbReference type="InterPro" id="IPR000504">
    <property type="entry name" value="RRM_dom"/>
</dbReference>
<proteinExistence type="predicted"/>
<dbReference type="SUPFAM" id="SSF54928">
    <property type="entry name" value="RNA-binding domain, RBD"/>
    <property type="match status" value="2"/>
</dbReference>
<feature type="compositionally biased region" description="Basic and acidic residues" evidence="3">
    <location>
        <begin position="71"/>
        <end position="81"/>
    </location>
</feature>
<organism evidence="5 6">
    <name type="scientific">Zingiber officinale</name>
    <name type="common">Ginger</name>
    <name type="synonym">Amomum zingiber</name>
    <dbReference type="NCBI Taxonomy" id="94328"/>
    <lineage>
        <taxon>Eukaryota</taxon>
        <taxon>Viridiplantae</taxon>
        <taxon>Streptophyta</taxon>
        <taxon>Embryophyta</taxon>
        <taxon>Tracheophyta</taxon>
        <taxon>Spermatophyta</taxon>
        <taxon>Magnoliopsida</taxon>
        <taxon>Liliopsida</taxon>
        <taxon>Zingiberales</taxon>
        <taxon>Zingiberaceae</taxon>
        <taxon>Zingiber</taxon>
    </lineage>
</organism>
<dbReference type="PROSITE" id="PS50102">
    <property type="entry name" value="RRM"/>
    <property type="match status" value="3"/>
</dbReference>
<dbReference type="Pfam" id="PF00076">
    <property type="entry name" value="RRM_1"/>
    <property type="match status" value="3"/>
</dbReference>
<reference evidence="5 6" key="1">
    <citation type="submission" date="2020-08" db="EMBL/GenBank/DDBJ databases">
        <title>Plant Genome Project.</title>
        <authorList>
            <person name="Zhang R.-G."/>
        </authorList>
    </citation>
    <scope>NUCLEOTIDE SEQUENCE [LARGE SCALE GENOMIC DNA]</scope>
    <source>
        <tissue evidence="5">Rhizome</tissue>
    </source>
</reference>
<evidence type="ECO:0000313" key="5">
    <source>
        <dbReference type="EMBL" id="KAG6515840.1"/>
    </source>
</evidence>
<accession>A0A8J5HGG0</accession>
<dbReference type="Gene3D" id="3.30.70.330">
    <property type="match status" value="3"/>
</dbReference>